<comment type="caution">
    <text evidence="7">The sequence shown here is derived from an EMBL/GenBank/DDBJ whole genome shotgun (WGS) entry which is preliminary data.</text>
</comment>
<organism evidence="7 8">
    <name type="scientific">Anaerococcus groningensis</name>
    <dbReference type="NCBI Taxonomy" id="3115616"/>
    <lineage>
        <taxon>Bacteria</taxon>
        <taxon>Bacillati</taxon>
        <taxon>Bacillota</taxon>
        <taxon>Tissierellia</taxon>
        <taxon>Tissierellales</taxon>
        <taxon>Peptoniphilaceae</taxon>
        <taxon>Anaerococcus</taxon>
    </lineage>
</organism>
<evidence type="ECO:0000256" key="1">
    <source>
        <dbReference type="ARBA" id="ARBA00001933"/>
    </source>
</evidence>
<accession>A0ABW9N1I4</accession>
<dbReference type="InterPro" id="IPR015421">
    <property type="entry name" value="PyrdxlP-dep_Trfase_major"/>
</dbReference>
<dbReference type="InterPro" id="IPR015422">
    <property type="entry name" value="PyrdxlP-dep_Trfase_small"/>
</dbReference>
<dbReference type="RefSeq" id="WP_410024488.1">
    <property type="nucleotide sequence ID" value="NZ_JBGMEG010000012.1"/>
</dbReference>
<evidence type="ECO:0000256" key="3">
    <source>
        <dbReference type="ARBA" id="ARBA00022898"/>
    </source>
</evidence>
<evidence type="ECO:0000256" key="2">
    <source>
        <dbReference type="ARBA" id="ARBA00012224"/>
    </source>
</evidence>
<dbReference type="NCBIfam" id="TIGR04350">
    <property type="entry name" value="C_S_lyase_PatB"/>
    <property type="match status" value="1"/>
</dbReference>
<gene>
    <name evidence="7" type="ORF">AB9Q04_06250</name>
</gene>
<dbReference type="InterPro" id="IPR051798">
    <property type="entry name" value="Class-II_PLP-Dep_Aminotrans"/>
</dbReference>
<dbReference type="CDD" id="cd00609">
    <property type="entry name" value="AAT_like"/>
    <property type="match status" value="1"/>
</dbReference>
<evidence type="ECO:0000313" key="7">
    <source>
        <dbReference type="EMBL" id="MFO3717925.1"/>
    </source>
</evidence>
<evidence type="ECO:0000313" key="8">
    <source>
        <dbReference type="Proteomes" id="UP001637993"/>
    </source>
</evidence>
<evidence type="ECO:0000259" key="6">
    <source>
        <dbReference type="Pfam" id="PF00155"/>
    </source>
</evidence>
<evidence type="ECO:0000256" key="4">
    <source>
        <dbReference type="ARBA" id="ARBA00023239"/>
    </source>
</evidence>
<protein>
    <recommendedName>
        <fullName evidence="2">cysteine-S-conjugate beta-lyase</fullName>
        <ecNumber evidence="2">4.4.1.13</ecNumber>
    </recommendedName>
</protein>
<dbReference type="Pfam" id="PF00155">
    <property type="entry name" value="Aminotran_1_2"/>
    <property type="match status" value="1"/>
</dbReference>
<dbReference type="PANTHER" id="PTHR43525:SF1">
    <property type="entry name" value="PROTEIN MALY"/>
    <property type="match status" value="1"/>
</dbReference>
<sequence length="407" mass="47288">MKYNFDQIVDRSGTNALKLEGYKGYIFNSYDSLDLPFNDDEFIHMWVADMEFACAPEILDAIKKRVDRQILGYTINSDSRLYDSLSKWCKDRYDFTFEKNQLVTSNGIVLAISNIISYIVNEDEKVLFNTPAYGQFAVACDKNNRKYITSELTKDEKGYYSIDFDDLEKKMSQSDVKLFIFCNPHNPTGRAWTKEELEKIGQLIKKYDLWVISDEIHCDIRRKDAPRHIPLGKVLTDYDKLITCMAVSKSFNIAGLAESSIIIRNENLRKKWKFYNKSAVNPLNHEATIAAYTKGSDWLKECNEYLDDNFKYLDEFFAKNLSKAIISPAQTTYLAWVDFKEYFEEDEDLELFFAKLAGVLIESDKTFVDHANRMVRLNLACPRSYLEEGLNRIADAINNKHKEKFIG</sequence>
<dbReference type="InterPro" id="IPR015424">
    <property type="entry name" value="PyrdxlP-dep_Trfase"/>
</dbReference>
<name>A0ABW9N1I4_9FIRM</name>
<dbReference type="PANTHER" id="PTHR43525">
    <property type="entry name" value="PROTEIN MALY"/>
    <property type="match status" value="1"/>
</dbReference>
<evidence type="ECO:0000256" key="5">
    <source>
        <dbReference type="ARBA" id="ARBA00037974"/>
    </source>
</evidence>
<keyword evidence="3" id="KW-0663">Pyridoxal phosphate</keyword>
<keyword evidence="8" id="KW-1185">Reference proteome</keyword>
<comment type="similarity">
    <text evidence="5">Belongs to the class-II pyridoxal-phosphate-dependent aminotransferase family. MalY/PatB cystathionine beta-lyase subfamily.</text>
</comment>
<feature type="domain" description="Aminotransferase class I/classII large" evidence="6">
    <location>
        <begin position="50"/>
        <end position="393"/>
    </location>
</feature>
<dbReference type="Gene3D" id="3.90.1150.10">
    <property type="entry name" value="Aspartate Aminotransferase, domain 1"/>
    <property type="match status" value="1"/>
</dbReference>
<dbReference type="InterPro" id="IPR027619">
    <property type="entry name" value="C-S_lyase_PatB-like"/>
</dbReference>
<reference evidence="7 8" key="1">
    <citation type="journal article" date="2025" name="Anaerobe">
        <title>Description of Anaerococcus kampingiae sp. nov., Anaerococcus groningensis sp. nov., Anaerococcus martiniensis sp. nov., and Anaerococcus cruorum sp. nov., isolated from human clinical specimens.</title>
        <authorList>
            <person name="Boiten K.E."/>
            <person name="Meijer J."/>
            <person name="van Wezel E.M."/>
            <person name="Veloo A.C.M."/>
        </authorList>
    </citation>
    <scope>NUCLEOTIDE SEQUENCE [LARGE SCALE GENOMIC DNA]</scope>
    <source>
        <strain evidence="7 8">ENR1011</strain>
    </source>
</reference>
<proteinExistence type="inferred from homology"/>
<dbReference type="Gene3D" id="3.40.640.10">
    <property type="entry name" value="Type I PLP-dependent aspartate aminotransferase-like (Major domain)"/>
    <property type="match status" value="1"/>
</dbReference>
<dbReference type="InterPro" id="IPR004839">
    <property type="entry name" value="Aminotransferase_I/II_large"/>
</dbReference>
<dbReference type="Proteomes" id="UP001637993">
    <property type="component" value="Unassembled WGS sequence"/>
</dbReference>
<dbReference type="GO" id="GO:0047804">
    <property type="term" value="F:cysteine-S-conjugate beta-lyase activity"/>
    <property type="evidence" value="ECO:0007669"/>
    <property type="project" value="UniProtKB-EC"/>
</dbReference>
<dbReference type="SUPFAM" id="SSF53383">
    <property type="entry name" value="PLP-dependent transferases"/>
    <property type="match status" value="1"/>
</dbReference>
<dbReference type="EMBL" id="JBGMEG010000012">
    <property type="protein sequence ID" value="MFO3717925.1"/>
    <property type="molecule type" value="Genomic_DNA"/>
</dbReference>
<keyword evidence="4 7" id="KW-0456">Lyase</keyword>
<dbReference type="EC" id="4.4.1.13" evidence="2"/>
<comment type="cofactor">
    <cofactor evidence="1">
        <name>pyridoxal 5'-phosphate</name>
        <dbReference type="ChEBI" id="CHEBI:597326"/>
    </cofactor>
</comment>